<evidence type="ECO:0000313" key="2">
    <source>
        <dbReference type="EMBL" id="KAJ8877673.1"/>
    </source>
</evidence>
<evidence type="ECO:0000256" key="1">
    <source>
        <dbReference type="SAM" id="MobiDB-lite"/>
    </source>
</evidence>
<feature type="compositionally biased region" description="Polar residues" evidence="1">
    <location>
        <begin position="146"/>
        <end position="159"/>
    </location>
</feature>
<dbReference type="Proteomes" id="UP001159363">
    <property type="component" value="Chromosome 7"/>
</dbReference>
<dbReference type="PROSITE" id="PS51257">
    <property type="entry name" value="PROKAR_LIPOPROTEIN"/>
    <property type="match status" value="1"/>
</dbReference>
<organism evidence="2 3">
    <name type="scientific">Dryococelus australis</name>
    <dbReference type="NCBI Taxonomy" id="614101"/>
    <lineage>
        <taxon>Eukaryota</taxon>
        <taxon>Metazoa</taxon>
        <taxon>Ecdysozoa</taxon>
        <taxon>Arthropoda</taxon>
        <taxon>Hexapoda</taxon>
        <taxon>Insecta</taxon>
        <taxon>Pterygota</taxon>
        <taxon>Neoptera</taxon>
        <taxon>Polyneoptera</taxon>
        <taxon>Phasmatodea</taxon>
        <taxon>Verophasmatodea</taxon>
        <taxon>Anareolatae</taxon>
        <taxon>Phasmatidae</taxon>
        <taxon>Eurycanthinae</taxon>
        <taxon>Dryococelus</taxon>
    </lineage>
</organism>
<comment type="caution">
    <text evidence="2">The sequence shown here is derived from an EMBL/GenBank/DDBJ whole genome shotgun (WGS) entry which is preliminary data.</text>
</comment>
<protein>
    <submittedName>
        <fullName evidence="2">Uncharacterized protein</fullName>
    </submittedName>
</protein>
<gene>
    <name evidence="2" type="ORF">PR048_022128</name>
</gene>
<evidence type="ECO:0000313" key="3">
    <source>
        <dbReference type="Proteomes" id="UP001159363"/>
    </source>
</evidence>
<sequence length="165" mass="18414">MGTLSARLRVVGIHAVSQGCTARWLPAPAACTENDKIDVQHVYTEVTFAIGSQFNRNTQEDSEPIADLQRKEHRVPYCQEIQTFRRFGAVVPERLAHSPSIKANRVQFPAGLPDVRKWESCRTMPLVRQVFSEISRFPPPFHSGTAPFSPQSPSSTLKTSLLRAA</sequence>
<accession>A0ABQ9H0D0</accession>
<reference evidence="2 3" key="1">
    <citation type="submission" date="2023-02" db="EMBL/GenBank/DDBJ databases">
        <title>LHISI_Scaffold_Assembly.</title>
        <authorList>
            <person name="Stuart O.P."/>
            <person name="Cleave R."/>
            <person name="Magrath M.J.L."/>
            <person name="Mikheyev A.S."/>
        </authorList>
    </citation>
    <scope>NUCLEOTIDE SEQUENCE [LARGE SCALE GENOMIC DNA]</scope>
    <source>
        <strain evidence="2">Daus_M_001</strain>
        <tissue evidence="2">Leg muscle</tissue>
    </source>
</reference>
<keyword evidence="3" id="KW-1185">Reference proteome</keyword>
<feature type="region of interest" description="Disordered" evidence="1">
    <location>
        <begin position="142"/>
        <end position="165"/>
    </location>
</feature>
<dbReference type="EMBL" id="JARBHB010000008">
    <property type="protein sequence ID" value="KAJ8877673.1"/>
    <property type="molecule type" value="Genomic_DNA"/>
</dbReference>
<proteinExistence type="predicted"/>
<name>A0ABQ9H0D0_9NEOP</name>